<reference evidence="1" key="1">
    <citation type="submission" date="2017-07" db="EMBL/GenBank/DDBJ databases">
        <title>Taro Niue Genome Assembly and Annotation.</title>
        <authorList>
            <person name="Atibalentja N."/>
            <person name="Keating K."/>
            <person name="Fields C.J."/>
        </authorList>
    </citation>
    <scope>NUCLEOTIDE SEQUENCE</scope>
    <source>
        <strain evidence="1">Niue_2</strain>
        <tissue evidence="1">Leaf</tissue>
    </source>
</reference>
<proteinExistence type="predicted"/>
<sequence length="107" mass="11888">MQGWLWICVGVQCVGHQQWVGVQTRALFFPHSFLSTSPTYTLELLHKFRWLAGARGKAVVHVVAVDQAGNVKLERGVRGAFLGFRRDSRFFGGLIAFLSEDLGVNIG</sequence>
<accession>A0A843VHL8</accession>
<organism evidence="1 2">
    <name type="scientific">Colocasia esculenta</name>
    <name type="common">Wild taro</name>
    <name type="synonym">Arum esculentum</name>
    <dbReference type="NCBI Taxonomy" id="4460"/>
    <lineage>
        <taxon>Eukaryota</taxon>
        <taxon>Viridiplantae</taxon>
        <taxon>Streptophyta</taxon>
        <taxon>Embryophyta</taxon>
        <taxon>Tracheophyta</taxon>
        <taxon>Spermatophyta</taxon>
        <taxon>Magnoliopsida</taxon>
        <taxon>Liliopsida</taxon>
        <taxon>Araceae</taxon>
        <taxon>Aroideae</taxon>
        <taxon>Colocasieae</taxon>
        <taxon>Colocasia</taxon>
    </lineage>
</organism>
<keyword evidence="2" id="KW-1185">Reference proteome</keyword>
<dbReference type="Proteomes" id="UP000652761">
    <property type="component" value="Unassembled WGS sequence"/>
</dbReference>
<evidence type="ECO:0000313" key="2">
    <source>
        <dbReference type="Proteomes" id="UP000652761"/>
    </source>
</evidence>
<dbReference type="EMBL" id="NMUH01002160">
    <property type="protein sequence ID" value="MQL98232.1"/>
    <property type="molecule type" value="Genomic_DNA"/>
</dbReference>
<dbReference type="AlphaFoldDB" id="A0A843VHL8"/>
<evidence type="ECO:0000313" key="1">
    <source>
        <dbReference type="EMBL" id="MQL98232.1"/>
    </source>
</evidence>
<protein>
    <submittedName>
        <fullName evidence="1">Uncharacterized protein</fullName>
    </submittedName>
</protein>
<comment type="caution">
    <text evidence="1">The sequence shown here is derived from an EMBL/GenBank/DDBJ whole genome shotgun (WGS) entry which is preliminary data.</text>
</comment>
<name>A0A843VHL8_COLES</name>
<gene>
    <name evidence="1" type="ORF">Taro_030940</name>
</gene>